<dbReference type="Proteomes" id="UP001179361">
    <property type="component" value="Unassembled WGS sequence"/>
</dbReference>
<comment type="caution">
    <text evidence="1">The sequence shown here is derived from an EMBL/GenBank/DDBJ whole genome shotgun (WGS) entry which is preliminary data.</text>
</comment>
<protein>
    <submittedName>
        <fullName evidence="1">Uncharacterized protein</fullName>
    </submittedName>
</protein>
<dbReference type="InterPro" id="IPR036866">
    <property type="entry name" value="RibonucZ/Hydroxyglut_hydro"/>
</dbReference>
<dbReference type="RefSeq" id="WP_231060873.1">
    <property type="nucleotide sequence ID" value="NZ_JAJNOC010000016.1"/>
</dbReference>
<proteinExistence type="predicted"/>
<reference evidence="1" key="1">
    <citation type="submission" date="2021-11" db="EMBL/GenBank/DDBJ databases">
        <title>The complete genome of Massilia sp sp. G4R7.</title>
        <authorList>
            <person name="Liu L."/>
            <person name="Yue J."/>
            <person name="Yuan J."/>
            <person name="Yang F."/>
            <person name="Li L."/>
        </authorList>
    </citation>
    <scope>NUCLEOTIDE SEQUENCE</scope>
    <source>
        <strain evidence="1">G4R7</strain>
    </source>
</reference>
<organism evidence="1 2">
    <name type="scientific">Massilia phyllostachyos</name>
    <dbReference type="NCBI Taxonomy" id="2898585"/>
    <lineage>
        <taxon>Bacteria</taxon>
        <taxon>Pseudomonadati</taxon>
        <taxon>Pseudomonadota</taxon>
        <taxon>Betaproteobacteria</taxon>
        <taxon>Burkholderiales</taxon>
        <taxon>Oxalobacteraceae</taxon>
        <taxon>Telluria group</taxon>
        <taxon>Massilia</taxon>
    </lineage>
</organism>
<gene>
    <name evidence="1" type="ORF">LQ564_25185</name>
</gene>
<evidence type="ECO:0000313" key="2">
    <source>
        <dbReference type="Proteomes" id="UP001179361"/>
    </source>
</evidence>
<sequence length="133" mass="14728">MQGPRFDELFAFLTAAPLSSTDLARLGDWLDNIRDPARLRAAPEFLHSFFDSASAALASWAAAGRLRTFEEAATFAPGAAERVRRVLLAQAAREKLWMAAAHIAFPGIGHLRRDDDGYRWMPVNYETTPAARP</sequence>
<accession>A0ABS8QDF5</accession>
<name>A0ABS8QDF5_9BURK</name>
<dbReference type="EMBL" id="JAJNOC010000016">
    <property type="protein sequence ID" value="MCD2519603.1"/>
    <property type="molecule type" value="Genomic_DNA"/>
</dbReference>
<keyword evidence="2" id="KW-1185">Reference proteome</keyword>
<dbReference type="Gene3D" id="3.60.15.10">
    <property type="entry name" value="Ribonuclease Z/Hydroxyacylglutathione hydrolase-like"/>
    <property type="match status" value="1"/>
</dbReference>
<evidence type="ECO:0000313" key="1">
    <source>
        <dbReference type="EMBL" id="MCD2519603.1"/>
    </source>
</evidence>